<dbReference type="InterPro" id="IPR025720">
    <property type="entry name" value="RibU"/>
</dbReference>
<keyword evidence="5 9" id="KW-0812">Transmembrane</keyword>
<feature type="transmembrane region" description="Helical" evidence="9">
    <location>
        <begin position="119"/>
        <end position="139"/>
    </location>
</feature>
<organism evidence="10 11">
    <name type="scientific">Gardnerella swidsinskii</name>
    <dbReference type="NCBI Taxonomy" id="2792979"/>
    <lineage>
        <taxon>Bacteria</taxon>
        <taxon>Bacillati</taxon>
        <taxon>Actinomycetota</taxon>
        <taxon>Actinomycetes</taxon>
        <taxon>Bifidobacteriales</taxon>
        <taxon>Bifidobacteriaceae</taxon>
        <taxon>Gardnerella</taxon>
    </lineage>
</organism>
<gene>
    <name evidence="10" type="ORF">CJ213_00790</name>
</gene>
<reference evidence="10 11" key="1">
    <citation type="submission" date="2017-09" db="EMBL/GenBank/DDBJ databases">
        <title>Bacterial strain isolated from the female urinary microbiota.</title>
        <authorList>
            <person name="Thomas-White K."/>
            <person name="Kumar N."/>
            <person name="Forster S."/>
            <person name="Putonti C."/>
            <person name="Lawley T."/>
            <person name="Wolfe A.J."/>
        </authorList>
    </citation>
    <scope>NUCLEOTIDE SEQUENCE [LARGE SCALE GENOMIC DNA]</scope>
    <source>
        <strain evidence="10 11">UMB0411</strain>
    </source>
</reference>
<dbReference type="EMBL" id="PNGY01000001">
    <property type="protein sequence ID" value="PMC54719.1"/>
    <property type="molecule type" value="Genomic_DNA"/>
</dbReference>
<evidence type="ECO:0000256" key="3">
    <source>
        <dbReference type="ARBA" id="ARBA00022448"/>
    </source>
</evidence>
<keyword evidence="6 9" id="KW-1133">Transmembrane helix</keyword>
<keyword evidence="3 8" id="KW-0813">Transport</keyword>
<comment type="function">
    <text evidence="8">Probably a riboflavin-binding protein that interacts with the energy-coupling factor (ECF) ABC-transporter complex.</text>
</comment>
<evidence type="ECO:0000256" key="9">
    <source>
        <dbReference type="SAM" id="Phobius"/>
    </source>
</evidence>
<keyword evidence="7 8" id="KW-0472">Membrane</keyword>
<proteinExistence type="inferred from homology"/>
<evidence type="ECO:0000256" key="7">
    <source>
        <dbReference type="ARBA" id="ARBA00023136"/>
    </source>
</evidence>
<keyword evidence="4 8" id="KW-1003">Cell membrane</keyword>
<evidence type="ECO:0000313" key="11">
    <source>
        <dbReference type="Proteomes" id="UP000235293"/>
    </source>
</evidence>
<dbReference type="Proteomes" id="UP000235293">
    <property type="component" value="Unassembled WGS sequence"/>
</dbReference>
<dbReference type="PIRSF" id="PIRSF037778">
    <property type="entry name" value="UCP037778_transp_RibU"/>
    <property type="match status" value="1"/>
</dbReference>
<dbReference type="GO" id="GO:0005886">
    <property type="term" value="C:plasma membrane"/>
    <property type="evidence" value="ECO:0007669"/>
    <property type="project" value="UniProtKB-SubCell"/>
</dbReference>
<evidence type="ECO:0000313" key="10">
    <source>
        <dbReference type="EMBL" id="PMC54719.1"/>
    </source>
</evidence>
<name>A0A9X7FEL2_9BIFI</name>
<comment type="subcellular location">
    <subcellularLocation>
        <location evidence="1">Cell membrane</location>
        <topology evidence="1">Multi-pass membrane protein</topology>
    </subcellularLocation>
</comment>
<dbReference type="Gene3D" id="1.10.1760.20">
    <property type="match status" value="1"/>
</dbReference>
<feature type="transmembrane region" description="Helical" evidence="9">
    <location>
        <begin position="56"/>
        <end position="80"/>
    </location>
</feature>
<evidence type="ECO:0000256" key="1">
    <source>
        <dbReference type="ARBA" id="ARBA00004651"/>
    </source>
</evidence>
<dbReference type="AlphaFoldDB" id="A0A9X7FEL2"/>
<dbReference type="Pfam" id="PF12822">
    <property type="entry name" value="ECF_trnsprt"/>
    <property type="match status" value="1"/>
</dbReference>
<accession>A0A9X7FEL2</accession>
<sequence length="189" mass="19925">MGISNTNNHQTYAKNSNWSSEKIAKYALFVALSMAVSFIEFPLIPDLSYLKYDPSGIVCLVAGFAYGPAAAAIVSILGFAPHLFTNPLGTVMAVLVSLGASVTAAIVYKKMHTKKGAIIALLAGSIAAIALAIGGNLVITPLYAHITVSQVAALILPALLPFNIIKLALHVVVTLLIYKPISNLLHENK</sequence>
<feature type="transmembrane region" description="Helical" evidence="9">
    <location>
        <begin position="23"/>
        <end position="44"/>
    </location>
</feature>
<feature type="transmembrane region" description="Helical" evidence="9">
    <location>
        <begin position="151"/>
        <end position="178"/>
    </location>
</feature>
<comment type="similarity">
    <text evidence="2 8">Belongs to the prokaryotic riboflavin transporter (P-RFT) (TC 2.A.87) family.</text>
</comment>
<dbReference type="InterPro" id="IPR024529">
    <property type="entry name" value="ECF_trnsprt_substrate-spec"/>
</dbReference>
<dbReference type="GO" id="GO:0032217">
    <property type="term" value="F:riboflavin transmembrane transporter activity"/>
    <property type="evidence" value="ECO:0007669"/>
    <property type="project" value="UniProtKB-UniRule"/>
</dbReference>
<dbReference type="PANTHER" id="PTHR38438">
    <property type="entry name" value="RIBOFLAVIN TRANSPORTER RIBU"/>
    <property type="match status" value="1"/>
</dbReference>
<comment type="caution">
    <text evidence="10">The sequence shown here is derived from an EMBL/GenBank/DDBJ whole genome shotgun (WGS) entry which is preliminary data.</text>
</comment>
<evidence type="ECO:0000256" key="4">
    <source>
        <dbReference type="ARBA" id="ARBA00022475"/>
    </source>
</evidence>
<dbReference type="RefSeq" id="WP_064621408.1">
    <property type="nucleotide sequence ID" value="NZ_CP083176.1"/>
</dbReference>
<evidence type="ECO:0000256" key="6">
    <source>
        <dbReference type="ARBA" id="ARBA00022989"/>
    </source>
</evidence>
<evidence type="ECO:0000256" key="5">
    <source>
        <dbReference type="ARBA" id="ARBA00022692"/>
    </source>
</evidence>
<evidence type="ECO:0000256" key="8">
    <source>
        <dbReference type="PIRNR" id="PIRNR037778"/>
    </source>
</evidence>
<feature type="transmembrane region" description="Helical" evidence="9">
    <location>
        <begin position="86"/>
        <end position="107"/>
    </location>
</feature>
<evidence type="ECO:0000256" key="2">
    <source>
        <dbReference type="ARBA" id="ARBA00005540"/>
    </source>
</evidence>
<protein>
    <recommendedName>
        <fullName evidence="8">Riboflavin transporter</fullName>
    </recommendedName>
</protein>
<dbReference type="PANTHER" id="PTHR38438:SF1">
    <property type="entry name" value="RIBOFLAVIN TRANSPORTER RIBU"/>
    <property type="match status" value="1"/>
</dbReference>